<dbReference type="GO" id="GO:0008236">
    <property type="term" value="F:serine-type peptidase activity"/>
    <property type="evidence" value="ECO:0007669"/>
    <property type="project" value="InterPro"/>
</dbReference>
<evidence type="ECO:0000313" key="6">
    <source>
        <dbReference type="EMBL" id="AKV04502.1"/>
    </source>
</evidence>
<dbReference type="GO" id="GO:0004177">
    <property type="term" value="F:aminopeptidase activity"/>
    <property type="evidence" value="ECO:0007669"/>
    <property type="project" value="UniProtKB-KW"/>
</dbReference>
<proteinExistence type="predicted"/>
<protein>
    <submittedName>
        <fullName evidence="6">Dipeptidyl aminopeptidase/acylaminoacyl-peptidase</fullName>
    </submittedName>
</protein>
<evidence type="ECO:0000256" key="1">
    <source>
        <dbReference type="ARBA" id="ARBA00022729"/>
    </source>
</evidence>
<dbReference type="InterPro" id="IPR001375">
    <property type="entry name" value="Peptidase_S9_cat"/>
</dbReference>
<dbReference type="AlphaFoldDB" id="A0A0K1QFR6"/>
<feature type="region of interest" description="Disordered" evidence="3">
    <location>
        <begin position="27"/>
        <end position="85"/>
    </location>
</feature>
<sequence length="325" mass="33443">MLRRRFQASSISVVTVLSALALASGGTACGGSDDPATDAPVAQTPDSGTSTTGSTPGTGGDGAASDAAGDGTASDASTTSRCKVTPTSVSCEHNVTKLTAGTATRDVYWQTPTTPPPAAGYPVVVLYQGSFAGPSLTWGELGPNTVFGGFYQGVLQAKLLDSGFTVIAPSAAVGIAWQTNSGLPWDATTDKDVIDALLADVAAGKYGPADMTRLYATGISSGGYMTSRMAVSYAGKFRALAIQSASYATCIGPVCNVPSELPKDHPPTLFLHGEKDTTVPLFTAQAYHDALGHAGIETSMITDPDAGHQWLEQSPDRITDWFTNH</sequence>
<keyword evidence="1 4" id="KW-0732">Signal</keyword>
<keyword evidence="6" id="KW-0645">Protease</keyword>
<dbReference type="Pfam" id="PF00326">
    <property type="entry name" value="Peptidase_S9"/>
    <property type="match status" value="1"/>
</dbReference>
<evidence type="ECO:0000259" key="5">
    <source>
        <dbReference type="Pfam" id="PF00326"/>
    </source>
</evidence>
<dbReference type="InterPro" id="IPR050955">
    <property type="entry name" value="Plant_Biomass_Hydrol_Est"/>
</dbReference>
<feature type="compositionally biased region" description="Low complexity" evidence="3">
    <location>
        <begin position="63"/>
        <end position="80"/>
    </location>
</feature>
<reference evidence="6 7" key="1">
    <citation type="submission" date="2015-08" db="EMBL/GenBank/DDBJ databases">
        <authorList>
            <person name="Babu N.S."/>
            <person name="Beckwith C.J."/>
            <person name="Beseler K.G."/>
            <person name="Brison A."/>
            <person name="Carone J.V."/>
            <person name="Caskin T.P."/>
            <person name="Diamond M."/>
            <person name="Durham M.E."/>
            <person name="Foxe J.M."/>
            <person name="Go M."/>
            <person name="Henderson B.A."/>
            <person name="Jones I.B."/>
            <person name="McGettigan J.A."/>
            <person name="Micheletti S.J."/>
            <person name="Nasrallah M.E."/>
            <person name="Ortiz D."/>
            <person name="Piller C.R."/>
            <person name="Privatt S.R."/>
            <person name="Schneider S.L."/>
            <person name="Sharp S."/>
            <person name="Smith T.C."/>
            <person name="Stanton J.D."/>
            <person name="Ullery H.E."/>
            <person name="Wilson R.J."/>
            <person name="Serrano M.G."/>
            <person name="Buck G."/>
            <person name="Lee V."/>
            <person name="Wang Y."/>
            <person name="Carvalho R."/>
            <person name="Voegtly L."/>
            <person name="Shi R."/>
            <person name="Duckworth R."/>
            <person name="Johnson A."/>
            <person name="Loviza R."/>
            <person name="Walstead R."/>
            <person name="Shah Z."/>
            <person name="Kiflezghi M."/>
            <person name="Wade K."/>
            <person name="Ball S.L."/>
            <person name="Bradley K.W."/>
            <person name="Asai D.J."/>
            <person name="Bowman C.A."/>
            <person name="Russell D.A."/>
            <person name="Pope W.H."/>
            <person name="Jacobs-Sera D."/>
            <person name="Hendrix R.W."/>
            <person name="Hatfull G.F."/>
        </authorList>
    </citation>
    <scope>NUCLEOTIDE SEQUENCE [LARGE SCALE GENOMIC DNA]</scope>
    <source>
        <strain evidence="6 7">DSM 27648</strain>
    </source>
</reference>
<feature type="signal peptide" evidence="4">
    <location>
        <begin position="1"/>
        <end position="23"/>
    </location>
</feature>
<feature type="compositionally biased region" description="Low complexity" evidence="3">
    <location>
        <begin position="44"/>
        <end position="55"/>
    </location>
</feature>
<dbReference type="Gene3D" id="3.40.50.1820">
    <property type="entry name" value="alpha/beta hydrolase"/>
    <property type="match status" value="1"/>
</dbReference>
<feature type="domain" description="Peptidase S9 prolyl oligopeptidase catalytic" evidence="5">
    <location>
        <begin position="264"/>
        <end position="317"/>
    </location>
</feature>
<dbReference type="PROSITE" id="PS51257">
    <property type="entry name" value="PROKAR_LIPOPROTEIN"/>
    <property type="match status" value="1"/>
</dbReference>
<accession>A0A0K1QFR6</accession>
<dbReference type="PANTHER" id="PTHR43037">
    <property type="entry name" value="UNNAMED PRODUCT-RELATED"/>
    <property type="match status" value="1"/>
</dbReference>
<dbReference type="ESTHER" id="9delt-a0a0k1qfr6">
    <property type="family name" value="Extracel-MCL-phaZ"/>
</dbReference>
<keyword evidence="2" id="KW-0378">Hydrolase</keyword>
<dbReference type="GO" id="GO:0006508">
    <property type="term" value="P:proteolysis"/>
    <property type="evidence" value="ECO:0007669"/>
    <property type="project" value="InterPro"/>
</dbReference>
<keyword evidence="6" id="KW-0031">Aminopeptidase</keyword>
<dbReference type="EMBL" id="CP012333">
    <property type="protein sequence ID" value="AKV04502.1"/>
    <property type="molecule type" value="Genomic_DNA"/>
</dbReference>
<dbReference type="Proteomes" id="UP000064967">
    <property type="component" value="Chromosome"/>
</dbReference>
<evidence type="ECO:0000256" key="3">
    <source>
        <dbReference type="SAM" id="MobiDB-lite"/>
    </source>
</evidence>
<keyword evidence="7" id="KW-1185">Reference proteome</keyword>
<feature type="chain" id="PRO_5005467291" evidence="4">
    <location>
        <begin position="24"/>
        <end position="325"/>
    </location>
</feature>
<dbReference type="SUPFAM" id="SSF53474">
    <property type="entry name" value="alpha/beta-Hydrolases"/>
    <property type="match status" value="1"/>
</dbReference>
<organism evidence="6 7">
    <name type="scientific">Labilithrix luteola</name>
    <dbReference type="NCBI Taxonomy" id="1391654"/>
    <lineage>
        <taxon>Bacteria</taxon>
        <taxon>Pseudomonadati</taxon>
        <taxon>Myxococcota</taxon>
        <taxon>Polyangia</taxon>
        <taxon>Polyangiales</taxon>
        <taxon>Labilitrichaceae</taxon>
        <taxon>Labilithrix</taxon>
    </lineage>
</organism>
<gene>
    <name evidence="6" type="ORF">AKJ09_11165</name>
</gene>
<dbReference type="PANTHER" id="PTHR43037:SF5">
    <property type="entry name" value="FERULOYL ESTERASE"/>
    <property type="match status" value="1"/>
</dbReference>
<dbReference type="STRING" id="1391654.AKJ09_11165"/>
<evidence type="ECO:0000313" key="7">
    <source>
        <dbReference type="Proteomes" id="UP000064967"/>
    </source>
</evidence>
<evidence type="ECO:0000256" key="2">
    <source>
        <dbReference type="ARBA" id="ARBA00022801"/>
    </source>
</evidence>
<name>A0A0K1QFR6_9BACT</name>
<evidence type="ECO:0000256" key="4">
    <source>
        <dbReference type="SAM" id="SignalP"/>
    </source>
</evidence>
<dbReference type="InterPro" id="IPR029058">
    <property type="entry name" value="AB_hydrolase_fold"/>
</dbReference>
<dbReference type="RefSeq" id="WP_169928667.1">
    <property type="nucleotide sequence ID" value="NZ_CP012333.1"/>
</dbReference>
<dbReference type="KEGG" id="llu:AKJ09_11165"/>